<dbReference type="InterPro" id="IPR050087">
    <property type="entry name" value="AON_synthase_class-II"/>
</dbReference>
<feature type="modified residue" description="N6-(pyridoxal phosphate)lysine" evidence="9 10">
    <location>
        <position position="239"/>
    </location>
</feature>
<organism evidence="12 13">
    <name type="scientific">Methylomonas lenta</name>
    <dbReference type="NCBI Taxonomy" id="980561"/>
    <lineage>
        <taxon>Bacteria</taxon>
        <taxon>Pseudomonadati</taxon>
        <taxon>Pseudomonadota</taxon>
        <taxon>Gammaproteobacteria</taxon>
        <taxon>Methylococcales</taxon>
        <taxon>Methylococcaceae</taxon>
        <taxon>Methylomonas</taxon>
    </lineage>
</organism>
<comment type="caution">
    <text evidence="12">The sequence shown here is derived from an EMBL/GenBank/DDBJ whole genome shotgun (WGS) entry which is preliminary data.</text>
</comment>
<dbReference type="InterPro" id="IPR004839">
    <property type="entry name" value="Aminotransferase_I/II_large"/>
</dbReference>
<dbReference type="PANTHER" id="PTHR13693:SF100">
    <property type="entry name" value="8-AMINO-7-OXONONANOATE SYNTHASE"/>
    <property type="match status" value="1"/>
</dbReference>
<dbReference type="InterPro" id="IPR022834">
    <property type="entry name" value="AONS_Proteobacteria"/>
</dbReference>
<evidence type="ECO:0000259" key="11">
    <source>
        <dbReference type="Pfam" id="PF00155"/>
    </source>
</evidence>
<dbReference type="GO" id="GO:0030170">
    <property type="term" value="F:pyridoxal phosphate binding"/>
    <property type="evidence" value="ECO:0007669"/>
    <property type="project" value="UniProtKB-UniRule"/>
</dbReference>
<dbReference type="STRING" id="980561.A1359_16385"/>
<dbReference type="InterPro" id="IPR015421">
    <property type="entry name" value="PyrdxlP-dep_Trfase_major"/>
</dbReference>
<evidence type="ECO:0000256" key="4">
    <source>
        <dbReference type="ARBA" id="ARBA00011738"/>
    </source>
</evidence>
<protein>
    <recommendedName>
        <fullName evidence="9">8-amino-7-oxononanoate synthase</fullName>
        <shortName evidence="9">AONS</shortName>
        <ecNumber evidence="9">2.3.1.47</ecNumber>
    </recommendedName>
    <alternativeName>
        <fullName evidence="9">7-keto-8-amino-pelargonic acid synthase</fullName>
        <shortName evidence="9">7-KAP synthase</shortName>
        <shortName evidence="9">KAPA synthase</shortName>
    </alternativeName>
    <alternativeName>
        <fullName evidence="9">8-amino-7-ketopelargonate synthase</fullName>
    </alternativeName>
</protein>
<evidence type="ECO:0000256" key="7">
    <source>
        <dbReference type="ARBA" id="ARBA00022898"/>
    </source>
</evidence>
<proteinExistence type="inferred from homology"/>
<dbReference type="Pfam" id="PF00155">
    <property type="entry name" value="Aminotran_1_2"/>
    <property type="match status" value="1"/>
</dbReference>
<comment type="similarity">
    <text evidence="3 9">Belongs to the class-II pyridoxal-phosphate-dependent aminotransferase family. BioF subfamily.</text>
</comment>
<dbReference type="AlphaFoldDB" id="A0A177MY58"/>
<keyword evidence="13" id="KW-1185">Reference proteome</keyword>
<evidence type="ECO:0000256" key="10">
    <source>
        <dbReference type="PIRSR" id="PIRSR604723-51"/>
    </source>
</evidence>
<name>A0A177MY58_9GAMM</name>
<dbReference type="GO" id="GO:0008710">
    <property type="term" value="F:8-amino-7-oxononanoate synthase activity"/>
    <property type="evidence" value="ECO:0007669"/>
    <property type="project" value="UniProtKB-UniRule"/>
</dbReference>
<dbReference type="OrthoDB" id="9807157at2"/>
<evidence type="ECO:0000256" key="3">
    <source>
        <dbReference type="ARBA" id="ARBA00010008"/>
    </source>
</evidence>
<evidence type="ECO:0000256" key="9">
    <source>
        <dbReference type="HAMAP-Rule" id="MF_01693"/>
    </source>
</evidence>
<evidence type="ECO:0000256" key="2">
    <source>
        <dbReference type="ARBA" id="ARBA00004746"/>
    </source>
</evidence>
<evidence type="ECO:0000256" key="1">
    <source>
        <dbReference type="ARBA" id="ARBA00001933"/>
    </source>
</evidence>
<dbReference type="InterPro" id="IPR004723">
    <property type="entry name" value="AONS_Archaea/Proteobacteria"/>
</dbReference>
<comment type="pathway">
    <text evidence="2 9">Cofactor biosynthesis; biotin biosynthesis.</text>
</comment>
<feature type="domain" description="Aminotransferase class I/classII large" evidence="11">
    <location>
        <begin position="41"/>
        <end position="381"/>
    </location>
</feature>
<evidence type="ECO:0000256" key="8">
    <source>
        <dbReference type="ARBA" id="ARBA00047715"/>
    </source>
</evidence>
<comment type="catalytic activity">
    <reaction evidence="8 9">
        <text>6-carboxyhexanoyl-[ACP] + L-alanine + H(+) = (8S)-8-amino-7-oxononanoate + holo-[ACP] + CO2</text>
        <dbReference type="Rhea" id="RHEA:42288"/>
        <dbReference type="Rhea" id="RHEA-COMP:9685"/>
        <dbReference type="Rhea" id="RHEA-COMP:9955"/>
        <dbReference type="ChEBI" id="CHEBI:15378"/>
        <dbReference type="ChEBI" id="CHEBI:16526"/>
        <dbReference type="ChEBI" id="CHEBI:57972"/>
        <dbReference type="ChEBI" id="CHEBI:64479"/>
        <dbReference type="ChEBI" id="CHEBI:78846"/>
        <dbReference type="ChEBI" id="CHEBI:149468"/>
        <dbReference type="EC" id="2.3.1.47"/>
    </reaction>
</comment>
<dbReference type="HAMAP" id="MF_01693">
    <property type="entry name" value="BioF_aminotrans_2"/>
    <property type="match status" value="1"/>
</dbReference>
<evidence type="ECO:0000256" key="5">
    <source>
        <dbReference type="ARBA" id="ARBA00022679"/>
    </source>
</evidence>
<keyword evidence="7 9" id="KW-0663">Pyridoxal phosphate</keyword>
<dbReference type="Gene3D" id="3.90.1150.10">
    <property type="entry name" value="Aspartate Aminotransferase, domain 1"/>
    <property type="match status" value="1"/>
</dbReference>
<dbReference type="RefSeq" id="WP_066987085.1">
    <property type="nucleotide sequence ID" value="NZ_LUUI01000152.1"/>
</dbReference>
<dbReference type="NCBIfam" id="TIGR00858">
    <property type="entry name" value="bioF"/>
    <property type="match status" value="1"/>
</dbReference>
<dbReference type="PANTHER" id="PTHR13693">
    <property type="entry name" value="CLASS II AMINOTRANSFERASE/8-AMINO-7-OXONONANOATE SYNTHASE"/>
    <property type="match status" value="1"/>
</dbReference>
<evidence type="ECO:0000256" key="6">
    <source>
        <dbReference type="ARBA" id="ARBA00022756"/>
    </source>
</evidence>
<accession>A0A177MY58</accession>
<comment type="function">
    <text evidence="9">Catalyzes the decarboxylative condensation of pimeloyl-[acyl-carrier protein] and L-alanine to produce 8-amino-7-oxononanoate (AON), [acyl-carrier protein], and carbon dioxide.</text>
</comment>
<dbReference type="CDD" id="cd06454">
    <property type="entry name" value="KBL_like"/>
    <property type="match status" value="1"/>
</dbReference>
<dbReference type="InterPro" id="IPR015424">
    <property type="entry name" value="PyrdxlP-dep_Trfase"/>
</dbReference>
<dbReference type="Proteomes" id="UP000078476">
    <property type="component" value="Unassembled WGS sequence"/>
</dbReference>
<dbReference type="InterPro" id="IPR001917">
    <property type="entry name" value="Aminotrans_II_pyridoxalP_BS"/>
</dbReference>
<comment type="subunit">
    <text evidence="4 9">Homodimer.</text>
</comment>
<evidence type="ECO:0000313" key="12">
    <source>
        <dbReference type="EMBL" id="OAI10582.1"/>
    </source>
</evidence>
<dbReference type="InterPro" id="IPR015422">
    <property type="entry name" value="PyrdxlP-dep_Trfase_small"/>
</dbReference>
<feature type="binding site" evidence="9">
    <location>
        <position position="207"/>
    </location>
    <ligand>
        <name>pyridoxal 5'-phosphate</name>
        <dbReference type="ChEBI" id="CHEBI:597326"/>
    </ligand>
</feature>
<feature type="binding site" evidence="9">
    <location>
        <position position="179"/>
    </location>
    <ligand>
        <name>pyridoxal 5'-phosphate</name>
        <dbReference type="ChEBI" id="CHEBI:597326"/>
    </ligand>
</feature>
<sequence>MANSFYDIAGQLAQLKQQGLYRSRRLVDSPQGVLLKVDGKQVINFCSNDYLGLANHPEVVARFKQAADQYGVGSGSAHLICGHSSAHHALEEELAEFTGRHRALLFSTGYMANLGLISALVGRSDTVLEDRLNHASLLDGGLLSRAQFQRYRHLEDNDLQEKLAACTGKALIVSDGVFSMDGDLADMPRLAELAKQYQAGLLVDDAHGLGVLGKSGGGIVEHYDLSTDDVPILMGTLGKAFGTFGAFVAGSDDLIEWLIQKARSYVFTTAMPSAIAEATRVSLRLLQTEVWRREKLQHLISRFKAGAQQQGLQLMDSVTAIQPILIGDSQRAVDMSAALLAQGFWVSAIRPPTVPVGTARLRVTFSAEHEYHQVDALLDALGKVIA</sequence>
<evidence type="ECO:0000313" key="13">
    <source>
        <dbReference type="Proteomes" id="UP000078476"/>
    </source>
</evidence>
<dbReference type="Gene3D" id="3.40.640.10">
    <property type="entry name" value="Type I PLP-dependent aspartate aminotransferase-like (Major domain)"/>
    <property type="match status" value="1"/>
</dbReference>
<dbReference type="SUPFAM" id="SSF53383">
    <property type="entry name" value="PLP-dependent transferases"/>
    <property type="match status" value="1"/>
</dbReference>
<gene>
    <name evidence="9" type="primary">bioF</name>
    <name evidence="12" type="ORF">A1359_16385</name>
</gene>
<feature type="binding site" evidence="9">
    <location>
        <begin position="109"/>
        <end position="110"/>
    </location>
    <ligand>
        <name>pyridoxal 5'-phosphate</name>
        <dbReference type="ChEBI" id="CHEBI:597326"/>
    </ligand>
</feature>
<feature type="binding site" evidence="9">
    <location>
        <position position="353"/>
    </location>
    <ligand>
        <name>substrate</name>
    </ligand>
</feature>
<feature type="binding site" evidence="9">
    <location>
        <position position="236"/>
    </location>
    <ligand>
        <name>pyridoxal 5'-phosphate</name>
        <dbReference type="ChEBI" id="CHEBI:597326"/>
    </ligand>
</feature>
<comment type="cofactor">
    <cofactor evidence="1 9 10">
        <name>pyridoxal 5'-phosphate</name>
        <dbReference type="ChEBI" id="CHEBI:597326"/>
    </cofactor>
</comment>
<dbReference type="EMBL" id="LUUI01000152">
    <property type="protein sequence ID" value="OAI10582.1"/>
    <property type="molecule type" value="Genomic_DNA"/>
</dbReference>
<reference evidence="12 13" key="1">
    <citation type="submission" date="2016-03" db="EMBL/GenBank/DDBJ databases">
        <authorList>
            <person name="Ploux O."/>
        </authorList>
    </citation>
    <scope>NUCLEOTIDE SEQUENCE [LARGE SCALE GENOMIC DNA]</scope>
    <source>
        <strain evidence="12 13">R-45370</strain>
    </source>
</reference>
<dbReference type="UniPathway" id="UPA00078"/>
<keyword evidence="5 9" id="KW-0808">Transferase</keyword>
<keyword evidence="6 9" id="KW-0093">Biotin biosynthesis</keyword>
<dbReference type="EC" id="2.3.1.47" evidence="9"/>
<feature type="binding site" evidence="9">
    <location>
        <position position="134"/>
    </location>
    <ligand>
        <name>substrate</name>
    </ligand>
</feature>
<dbReference type="PROSITE" id="PS00599">
    <property type="entry name" value="AA_TRANSFER_CLASS_2"/>
    <property type="match status" value="1"/>
</dbReference>
<dbReference type="GO" id="GO:0009102">
    <property type="term" value="P:biotin biosynthetic process"/>
    <property type="evidence" value="ECO:0007669"/>
    <property type="project" value="UniProtKB-UniRule"/>
</dbReference>
<feature type="binding site" evidence="9">
    <location>
        <position position="22"/>
    </location>
    <ligand>
        <name>substrate</name>
    </ligand>
</feature>